<dbReference type="AlphaFoldDB" id="A0A1I7YNG6"/>
<evidence type="ECO:0000313" key="2">
    <source>
        <dbReference type="Proteomes" id="UP000095287"/>
    </source>
</evidence>
<dbReference type="Proteomes" id="UP000095287">
    <property type="component" value="Unplaced"/>
</dbReference>
<proteinExistence type="predicted"/>
<evidence type="ECO:0000256" key="1">
    <source>
        <dbReference type="SAM" id="MobiDB-lite"/>
    </source>
</evidence>
<reference evidence="3" key="1">
    <citation type="submission" date="2016-11" db="UniProtKB">
        <authorList>
            <consortium name="WormBaseParasite"/>
        </authorList>
    </citation>
    <scope>IDENTIFICATION</scope>
</reference>
<organism evidence="2 3">
    <name type="scientific">Steinernema glaseri</name>
    <dbReference type="NCBI Taxonomy" id="37863"/>
    <lineage>
        <taxon>Eukaryota</taxon>
        <taxon>Metazoa</taxon>
        <taxon>Ecdysozoa</taxon>
        <taxon>Nematoda</taxon>
        <taxon>Chromadorea</taxon>
        <taxon>Rhabditida</taxon>
        <taxon>Tylenchina</taxon>
        <taxon>Panagrolaimomorpha</taxon>
        <taxon>Strongyloidoidea</taxon>
        <taxon>Steinernematidae</taxon>
        <taxon>Steinernema</taxon>
    </lineage>
</organism>
<evidence type="ECO:0000313" key="3">
    <source>
        <dbReference type="WBParaSite" id="L893_g18099.t1"/>
    </source>
</evidence>
<keyword evidence="2" id="KW-1185">Reference proteome</keyword>
<dbReference type="WBParaSite" id="L893_g18099.t1">
    <property type="protein sequence ID" value="L893_g18099.t1"/>
    <property type="gene ID" value="L893_g18099"/>
</dbReference>
<name>A0A1I7YNG6_9BILA</name>
<protein>
    <submittedName>
        <fullName evidence="3">DUF1508 domain-containing protein</fullName>
    </submittedName>
</protein>
<sequence length="98" mass="10986">MAIRHSGKVFRTTVGCRRRLTVDCGSGQRTLLATTRRGLAEVEPKTGKEYPLRAACYRRAKYTAVNPAQEQRPADGQWHTVERSAETCSPPHQSMIDD</sequence>
<accession>A0A1I7YNG6</accession>
<feature type="region of interest" description="Disordered" evidence="1">
    <location>
        <begin position="64"/>
        <end position="98"/>
    </location>
</feature>